<dbReference type="Pfam" id="PF13483">
    <property type="entry name" value="Lactamase_B_3"/>
    <property type="match status" value="1"/>
</dbReference>
<sequence>MIKYFGHSMFVIDDKIIIDPHDGGSIGLEKPSISNSDLILITHDHYDHNAYQLFKYNDLKIKYYGEINYQGYKITGYKAYHDKVHGKRRGETAIYKIQKPDGITIVHLGDIGEQPDEKLLKEISNPDVLMIPVGGLITINYSEAVNIIQDLKPSIIFPMHYWVKGLLMPLDPIDNFLNEMKKTKYNIKEYKKEINENEDKESIFFRV</sequence>
<dbReference type="GO" id="GO:0016787">
    <property type="term" value="F:hydrolase activity"/>
    <property type="evidence" value="ECO:0007669"/>
    <property type="project" value="UniProtKB-KW"/>
</dbReference>
<dbReference type="PANTHER" id="PTHR42967:SF1">
    <property type="entry name" value="MBL FOLD METALLO-HYDROLASE"/>
    <property type="match status" value="1"/>
</dbReference>
<dbReference type="Proteomes" id="UP000248410">
    <property type="component" value="Chromosome"/>
</dbReference>
<dbReference type="KEGG" id="asul:DFR86_03105"/>
<dbReference type="Gene3D" id="3.60.15.10">
    <property type="entry name" value="Ribonuclease Z/Hydroxyacylglutathione hydrolase-like"/>
    <property type="match status" value="1"/>
</dbReference>
<keyword evidence="1" id="KW-0175">Coiled coil</keyword>
<proteinExistence type="predicted"/>
<dbReference type="GeneID" id="36836924"/>
<dbReference type="AlphaFoldDB" id="A0A2U9IKS5"/>
<keyword evidence="3" id="KW-1185">Reference proteome</keyword>
<dbReference type="PANTHER" id="PTHR42967">
    <property type="entry name" value="METAL DEPENDENT HYDROLASE"/>
    <property type="match status" value="1"/>
</dbReference>
<organism evidence="2 3">
    <name type="scientific">Acidianus sulfidivorans JP7</name>
    <dbReference type="NCBI Taxonomy" id="619593"/>
    <lineage>
        <taxon>Archaea</taxon>
        <taxon>Thermoproteota</taxon>
        <taxon>Thermoprotei</taxon>
        <taxon>Sulfolobales</taxon>
        <taxon>Sulfolobaceae</taxon>
        <taxon>Acidianus</taxon>
    </lineage>
</organism>
<dbReference type="EMBL" id="CP029288">
    <property type="protein sequence ID" value="AWR96639.1"/>
    <property type="molecule type" value="Genomic_DNA"/>
</dbReference>
<dbReference type="RefSeq" id="WP_110379529.1">
    <property type="nucleotide sequence ID" value="NZ_CP029288.2"/>
</dbReference>
<dbReference type="OrthoDB" id="28313at2157"/>
<dbReference type="SUPFAM" id="SSF56281">
    <property type="entry name" value="Metallo-hydrolase/oxidoreductase"/>
    <property type="match status" value="1"/>
</dbReference>
<name>A0A2U9IKS5_9CREN</name>
<reference evidence="2 3" key="1">
    <citation type="submission" date="2018-05" db="EMBL/GenBank/DDBJ databases">
        <title>Complete Genome Sequences of Extremely Thermoacidophilic, Metal-Mobilizing Type-Strain Members of the Archaeal Family Sulfolobaceae: Acidianus brierleyi DSM-1651T, Acidianus sulfidivorans DSM-18786T, Metallosphaera hakonensis DSM-7519T, and Metallosphaera prunae DSM-10039T.</title>
        <authorList>
            <person name="Counts J.A."/>
            <person name="Kelly R.M."/>
        </authorList>
    </citation>
    <scope>NUCLEOTIDE SEQUENCE [LARGE SCALE GENOMIC DNA]</scope>
    <source>
        <strain evidence="2 3">JP7</strain>
    </source>
</reference>
<dbReference type="InterPro" id="IPR036866">
    <property type="entry name" value="RibonucZ/Hydroxyglut_hydro"/>
</dbReference>
<evidence type="ECO:0000313" key="3">
    <source>
        <dbReference type="Proteomes" id="UP000248410"/>
    </source>
</evidence>
<protein>
    <submittedName>
        <fullName evidence="2">Hydrolase</fullName>
    </submittedName>
</protein>
<keyword evidence="2" id="KW-0378">Hydrolase</keyword>
<gene>
    <name evidence="2" type="ORF">DFR86_03105</name>
</gene>
<accession>A0A2U9IKS5</accession>
<evidence type="ECO:0000256" key="1">
    <source>
        <dbReference type="SAM" id="Coils"/>
    </source>
</evidence>
<feature type="coiled-coil region" evidence="1">
    <location>
        <begin position="173"/>
        <end position="200"/>
    </location>
</feature>
<evidence type="ECO:0000313" key="2">
    <source>
        <dbReference type="EMBL" id="AWR96639.1"/>
    </source>
</evidence>